<dbReference type="PROSITE" id="PS00345">
    <property type="entry name" value="ETS_DOMAIN_1"/>
    <property type="match status" value="1"/>
</dbReference>
<evidence type="ECO:0000313" key="5">
    <source>
        <dbReference type="EMBL" id="CAD5120497.1"/>
    </source>
</evidence>
<dbReference type="PRINTS" id="PR00454">
    <property type="entry name" value="ETSDOMAIN"/>
</dbReference>
<organism evidence="5 6">
    <name type="scientific">Dimorphilus gyrociliatus</name>
    <dbReference type="NCBI Taxonomy" id="2664684"/>
    <lineage>
        <taxon>Eukaryota</taxon>
        <taxon>Metazoa</taxon>
        <taxon>Spiralia</taxon>
        <taxon>Lophotrochozoa</taxon>
        <taxon>Annelida</taxon>
        <taxon>Polychaeta</taxon>
        <taxon>Polychaeta incertae sedis</taxon>
        <taxon>Dinophilidae</taxon>
        <taxon>Dimorphilus</taxon>
    </lineage>
</organism>
<dbReference type="OrthoDB" id="10067219at2759"/>
<dbReference type="SUPFAM" id="SSF46785">
    <property type="entry name" value="Winged helix' DNA-binding domain"/>
    <property type="match status" value="1"/>
</dbReference>
<evidence type="ECO:0000256" key="3">
    <source>
        <dbReference type="RuleBase" id="RU004019"/>
    </source>
</evidence>
<dbReference type="InterPro" id="IPR036390">
    <property type="entry name" value="WH_DNA-bd_sf"/>
</dbReference>
<feature type="domain" description="ETS" evidence="4">
    <location>
        <begin position="54"/>
        <end position="135"/>
    </location>
</feature>
<keyword evidence="3" id="KW-0539">Nucleus</keyword>
<gene>
    <name evidence="5" type="ORF">DGYR_LOCUS8589</name>
</gene>
<sequence>MSQTARYTNCFSVQILDKNVVDHDLSGIIRLITDLEQDYYTFEIKSPEVRKGPTRLWEFLVHLLNNPQDYSNLIIWESYSGQFYIRNPLELAEMWGRTKKKSNMTYEKLARALRYYYNKMILTKIPGKRHTYKFNLRLLSELRKDILSSKKNG</sequence>
<evidence type="ECO:0000256" key="2">
    <source>
        <dbReference type="ARBA" id="ARBA00023125"/>
    </source>
</evidence>
<protein>
    <submittedName>
        <fullName evidence="5">DgyrCDS9063</fullName>
    </submittedName>
</protein>
<dbReference type="Gene3D" id="1.10.10.10">
    <property type="entry name" value="Winged helix-like DNA-binding domain superfamily/Winged helix DNA-binding domain"/>
    <property type="match status" value="1"/>
</dbReference>
<name>A0A7I8VXQ5_9ANNE</name>
<proteinExistence type="inferred from homology"/>
<dbReference type="AlphaFoldDB" id="A0A7I8VXQ5"/>
<evidence type="ECO:0000259" key="4">
    <source>
        <dbReference type="PROSITE" id="PS50061"/>
    </source>
</evidence>
<dbReference type="PANTHER" id="PTHR11849">
    <property type="entry name" value="ETS"/>
    <property type="match status" value="1"/>
</dbReference>
<comment type="subcellular location">
    <subcellularLocation>
        <location evidence="3">Nucleus</location>
    </subcellularLocation>
</comment>
<dbReference type="InterPro" id="IPR036388">
    <property type="entry name" value="WH-like_DNA-bd_sf"/>
</dbReference>
<comment type="similarity">
    <text evidence="1 3">Belongs to the ETS family.</text>
</comment>
<evidence type="ECO:0000313" key="6">
    <source>
        <dbReference type="Proteomes" id="UP000549394"/>
    </source>
</evidence>
<comment type="caution">
    <text evidence="5">The sequence shown here is derived from an EMBL/GenBank/DDBJ whole genome shotgun (WGS) entry which is preliminary data.</text>
</comment>
<reference evidence="5 6" key="1">
    <citation type="submission" date="2020-08" db="EMBL/GenBank/DDBJ databases">
        <authorList>
            <person name="Hejnol A."/>
        </authorList>
    </citation>
    <scope>NUCLEOTIDE SEQUENCE [LARGE SCALE GENOMIC DNA]</scope>
</reference>
<dbReference type="InterPro" id="IPR046328">
    <property type="entry name" value="ETS_fam"/>
</dbReference>
<dbReference type="GO" id="GO:0005634">
    <property type="term" value="C:nucleus"/>
    <property type="evidence" value="ECO:0007669"/>
    <property type="project" value="UniProtKB-SubCell"/>
</dbReference>
<dbReference type="GO" id="GO:0000981">
    <property type="term" value="F:DNA-binding transcription factor activity, RNA polymerase II-specific"/>
    <property type="evidence" value="ECO:0007669"/>
    <property type="project" value="TreeGrafter"/>
</dbReference>
<dbReference type="InterPro" id="IPR000418">
    <property type="entry name" value="Ets_dom"/>
</dbReference>
<dbReference type="PROSITE" id="PS50061">
    <property type="entry name" value="ETS_DOMAIN_3"/>
    <property type="match status" value="1"/>
</dbReference>
<keyword evidence="6" id="KW-1185">Reference proteome</keyword>
<keyword evidence="2 3" id="KW-0238">DNA-binding</keyword>
<dbReference type="GO" id="GO:0030154">
    <property type="term" value="P:cell differentiation"/>
    <property type="evidence" value="ECO:0007669"/>
    <property type="project" value="TreeGrafter"/>
</dbReference>
<dbReference type="Proteomes" id="UP000549394">
    <property type="component" value="Unassembled WGS sequence"/>
</dbReference>
<dbReference type="PROSITE" id="PS00346">
    <property type="entry name" value="ETS_DOMAIN_2"/>
    <property type="match status" value="1"/>
</dbReference>
<dbReference type="SMART" id="SM00413">
    <property type="entry name" value="ETS"/>
    <property type="match status" value="1"/>
</dbReference>
<evidence type="ECO:0000256" key="1">
    <source>
        <dbReference type="ARBA" id="ARBA00005562"/>
    </source>
</evidence>
<dbReference type="EMBL" id="CAJFCJ010000012">
    <property type="protein sequence ID" value="CAD5120497.1"/>
    <property type="molecule type" value="Genomic_DNA"/>
</dbReference>
<dbReference type="Pfam" id="PF00178">
    <property type="entry name" value="Ets"/>
    <property type="match status" value="1"/>
</dbReference>
<dbReference type="GO" id="GO:0043565">
    <property type="term" value="F:sequence-specific DNA binding"/>
    <property type="evidence" value="ECO:0007669"/>
    <property type="project" value="InterPro"/>
</dbReference>
<accession>A0A7I8VXQ5</accession>